<dbReference type="InterPro" id="IPR046338">
    <property type="entry name" value="GAIN_dom_sf"/>
</dbReference>
<evidence type="ECO:0000313" key="13">
    <source>
        <dbReference type="EMBL" id="KOO35337.1"/>
    </source>
</evidence>
<keyword evidence="3" id="KW-0479">Metal-binding</keyword>
<keyword evidence="14" id="KW-1185">Reference proteome</keyword>
<dbReference type="Proteomes" id="UP000037460">
    <property type="component" value="Unassembled WGS sequence"/>
</dbReference>
<organism evidence="13 14">
    <name type="scientific">Chrysochromulina tobinii</name>
    <dbReference type="NCBI Taxonomy" id="1460289"/>
    <lineage>
        <taxon>Eukaryota</taxon>
        <taxon>Haptista</taxon>
        <taxon>Haptophyta</taxon>
        <taxon>Prymnesiophyceae</taxon>
        <taxon>Prymnesiales</taxon>
        <taxon>Chrysochromulinaceae</taxon>
        <taxon>Chrysochromulina</taxon>
    </lineage>
</organism>
<dbReference type="PROSITE" id="PS50221">
    <property type="entry name" value="GAIN_B"/>
    <property type="match status" value="1"/>
</dbReference>
<evidence type="ECO:0000256" key="7">
    <source>
        <dbReference type="ARBA" id="ARBA00023136"/>
    </source>
</evidence>
<comment type="caution">
    <text evidence="13">The sequence shown here is derived from an EMBL/GenBank/DDBJ whole genome shotgun (WGS) entry which is preliminary data.</text>
</comment>
<dbReference type="GO" id="GO:0005509">
    <property type="term" value="F:calcium ion binding"/>
    <property type="evidence" value="ECO:0007669"/>
    <property type="project" value="InterPro"/>
</dbReference>
<dbReference type="PROSITE" id="PS00018">
    <property type="entry name" value="EF_HAND_1"/>
    <property type="match status" value="2"/>
</dbReference>
<name>A0A0M0K9Q4_9EUKA</name>
<feature type="domain" description="EF-hand" evidence="12">
    <location>
        <begin position="602"/>
        <end position="637"/>
    </location>
</feature>
<keyword evidence="8" id="KW-1015">Disulfide bond</keyword>
<keyword evidence="2 10" id="KW-0812">Transmembrane</keyword>
<feature type="compositionally biased region" description="Basic and acidic residues" evidence="9">
    <location>
        <begin position="702"/>
        <end position="717"/>
    </location>
</feature>
<keyword evidence="5" id="KW-0106">Calcium</keyword>
<keyword evidence="4" id="KW-0677">Repeat</keyword>
<dbReference type="SUPFAM" id="SSF47473">
    <property type="entry name" value="EF-hand"/>
    <property type="match status" value="1"/>
</dbReference>
<reference evidence="14" key="1">
    <citation type="journal article" date="2015" name="PLoS Genet.">
        <title>Genome Sequence and Transcriptome Analyses of Chrysochromulina tobin: Metabolic Tools for Enhanced Algal Fitness in the Prominent Order Prymnesiales (Haptophyceae).</title>
        <authorList>
            <person name="Hovde B.T."/>
            <person name="Deodato C.R."/>
            <person name="Hunsperger H.M."/>
            <person name="Ryken S.A."/>
            <person name="Yost W."/>
            <person name="Jha R.K."/>
            <person name="Patterson J."/>
            <person name="Monnat R.J. Jr."/>
            <person name="Barlow S.B."/>
            <person name="Starkenburg S.R."/>
            <person name="Cattolico R.A."/>
        </authorList>
    </citation>
    <scope>NUCLEOTIDE SEQUENCE</scope>
    <source>
        <strain evidence="14">CCMP291</strain>
    </source>
</reference>
<evidence type="ECO:0000256" key="10">
    <source>
        <dbReference type="SAM" id="Phobius"/>
    </source>
</evidence>
<gene>
    <name evidence="13" type="ORF">Ctob_012922</name>
</gene>
<dbReference type="PROSITE" id="PS50222">
    <property type="entry name" value="EF_HAND_2"/>
    <property type="match status" value="2"/>
</dbReference>
<evidence type="ECO:0000256" key="3">
    <source>
        <dbReference type="ARBA" id="ARBA00022723"/>
    </source>
</evidence>
<evidence type="ECO:0000313" key="14">
    <source>
        <dbReference type="Proteomes" id="UP000037460"/>
    </source>
</evidence>
<dbReference type="InterPro" id="IPR011992">
    <property type="entry name" value="EF-hand-dom_pair"/>
</dbReference>
<dbReference type="GO" id="GO:0016020">
    <property type="term" value="C:membrane"/>
    <property type="evidence" value="ECO:0007669"/>
    <property type="project" value="UniProtKB-SubCell"/>
</dbReference>
<sequence length="877" mass="92974">MEVLTSLTVGIGGGLPLGGDDIGDEAAEDLAAATATAATELVAVLATVQELDTVAAQAVTSGLSLLFGLMAASDGSPSSASAGEQISAAVEQMARAATAAALATTTVPSSGVAEPVVLSSDNLNMTINVRSPSALAAEPFSCDSGTGVAAAVAVPADLIGGIPGLDPSVPVAAILRTSRVNLHGGLGGSSAAERRDGGNVTSSAGPIVSFKISQGGAELSVKDAPSPINISLAYQSPAAGAGQAPCVGVPDPFSAVARACGTTVQCKFWNETSRSWSTDGCATTMGADGSVGCSCNHLTEFIAVEFPTSAEELLALLLEAVAFNSLDMGDIECAFYRSWHTVRNVWYLIFLLIAMLIVLVGHGVRNDRRQMRDTLALLSGITTRGVPGFTRAQTVMILVNGFAFELVMLLLLLPPPPPLPTDNVTGVPIEPEGPAVVINPIAMIFGAGVAASICIPMGLILTWLFDPIIIVNVSKNMAWFYLCWPYWLVWKRLEKCYKWLRVMCKRRSAKVAEHSDADPASTAAAGASPPVSAKVKKTFARFDVNHNGYLEIQELRKALEHHGLNLSTAEAGRILSVYDDKPDGKLDLSEFAQTVRDLSAADEAPKVKQTFARFDANDSGYLEIQELRKALEHHGLNLSTAEAGRIMSVYDDKPNGKLDLSEFAQVIHDLSAADEAPAAPVPKKTKAHMRVGRHGVNVRKTAPKDQADKGEADKAEAPRLAANSAARSFSYESLNDGLLKASLSYTWRNKDWPGVRHILLGWGLSIGMFGIFLLMTLFFGCSLFEPQDPAKNPYLPPLEEGEVSTHVPGDTVELIRTWLFSCGLRFFLNEPMIILASKGLPMLFASAFCANLCGEVIVESLNLLVTIMIEVIKSIKS</sequence>
<evidence type="ECO:0000256" key="6">
    <source>
        <dbReference type="ARBA" id="ARBA00022989"/>
    </source>
</evidence>
<dbReference type="SMART" id="SM00303">
    <property type="entry name" value="GPS"/>
    <property type="match status" value="1"/>
</dbReference>
<keyword evidence="7 10" id="KW-0472">Membrane</keyword>
<feature type="transmembrane region" description="Helical" evidence="10">
    <location>
        <begin position="345"/>
        <end position="364"/>
    </location>
</feature>
<dbReference type="PANTHER" id="PTHR34524:SF6">
    <property type="entry name" value="CALCYPHOSINE LIKE"/>
    <property type="match status" value="1"/>
</dbReference>
<dbReference type="InterPro" id="IPR002048">
    <property type="entry name" value="EF_hand_dom"/>
</dbReference>
<dbReference type="Pfam" id="PF01825">
    <property type="entry name" value="GPS"/>
    <property type="match status" value="1"/>
</dbReference>
<feature type="domain" description="GAIN-B" evidence="11">
    <location>
        <begin position="114"/>
        <end position="312"/>
    </location>
</feature>
<dbReference type="InterPro" id="IPR018247">
    <property type="entry name" value="EF_Hand_1_Ca_BS"/>
</dbReference>
<feature type="domain" description="EF-hand" evidence="12">
    <location>
        <begin position="530"/>
        <end position="565"/>
    </location>
</feature>
<evidence type="ECO:0000256" key="2">
    <source>
        <dbReference type="ARBA" id="ARBA00022692"/>
    </source>
</evidence>
<evidence type="ECO:0000259" key="12">
    <source>
        <dbReference type="PROSITE" id="PS50222"/>
    </source>
</evidence>
<dbReference type="InterPro" id="IPR000203">
    <property type="entry name" value="GPS"/>
</dbReference>
<evidence type="ECO:0000259" key="11">
    <source>
        <dbReference type="PROSITE" id="PS50221"/>
    </source>
</evidence>
<accession>A0A0M0K9Q4</accession>
<keyword evidence="6 10" id="KW-1133">Transmembrane helix</keyword>
<proteinExistence type="predicted"/>
<evidence type="ECO:0000256" key="4">
    <source>
        <dbReference type="ARBA" id="ARBA00022737"/>
    </source>
</evidence>
<dbReference type="PANTHER" id="PTHR34524">
    <property type="entry name" value="CALCYPHOSIN"/>
    <property type="match status" value="1"/>
</dbReference>
<dbReference type="AlphaFoldDB" id="A0A0M0K9Q4"/>
<feature type="transmembrane region" description="Helical" evidence="10">
    <location>
        <begin position="394"/>
        <end position="413"/>
    </location>
</feature>
<evidence type="ECO:0000256" key="5">
    <source>
        <dbReference type="ARBA" id="ARBA00022837"/>
    </source>
</evidence>
<dbReference type="SMART" id="SM00054">
    <property type="entry name" value="EFh"/>
    <property type="match status" value="4"/>
</dbReference>
<feature type="compositionally biased region" description="Basic residues" evidence="9">
    <location>
        <begin position="683"/>
        <end position="697"/>
    </location>
</feature>
<feature type="transmembrane region" description="Helical" evidence="10">
    <location>
        <begin position="758"/>
        <end position="779"/>
    </location>
</feature>
<dbReference type="Gene3D" id="1.10.238.10">
    <property type="entry name" value="EF-hand"/>
    <property type="match status" value="1"/>
</dbReference>
<feature type="transmembrane region" description="Helical" evidence="10">
    <location>
        <begin position="441"/>
        <end position="465"/>
    </location>
</feature>
<feature type="region of interest" description="Disordered" evidence="9">
    <location>
        <begin position="677"/>
        <end position="719"/>
    </location>
</feature>
<evidence type="ECO:0000256" key="9">
    <source>
        <dbReference type="SAM" id="MobiDB-lite"/>
    </source>
</evidence>
<evidence type="ECO:0000256" key="1">
    <source>
        <dbReference type="ARBA" id="ARBA00004370"/>
    </source>
</evidence>
<dbReference type="Gene3D" id="2.60.220.50">
    <property type="match status" value="1"/>
</dbReference>
<dbReference type="InterPro" id="IPR057244">
    <property type="entry name" value="GAIN_B"/>
</dbReference>
<evidence type="ECO:0000256" key="8">
    <source>
        <dbReference type="ARBA" id="ARBA00023157"/>
    </source>
</evidence>
<dbReference type="Pfam" id="PF13499">
    <property type="entry name" value="EF-hand_7"/>
    <property type="match status" value="2"/>
</dbReference>
<comment type="subcellular location">
    <subcellularLocation>
        <location evidence="1">Membrane</location>
    </subcellularLocation>
</comment>
<protein>
    <submittedName>
        <fullName evidence="13">Calmodulin 4</fullName>
    </submittedName>
</protein>
<dbReference type="InterPro" id="IPR051581">
    <property type="entry name" value="Ca-bind"/>
</dbReference>
<dbReference type="EMBL" id="JWZX01000905">
    <property type="protein sequence ID" value="KOO35337.1"/>
    <property type="molecule type" value="Genomic_DNA"/>
</dbReference>